<evidence type="ECO:0000259" key="6">
    <source>
        <dbReference type="Pfam" id="PF04085"/>
    </source>
</evidence>
<accession>A0A395WB77</accession>
<evidence type="ECO:0000313" key="9">
    <source>
        <dbReference type="EMBL" id="RHB08810.1"/>
    </source>
</evidence>
<evidence type="ECO:0000313" key="8">
    <source>
        <dbReference type="EMBL" id="RGU91821.1"/>
    </source>
</evidence>
<dbReference type="PANTHER" id="PTHR34138:SF1">
    <property type="entry name" value="CELL SHAPE-DETERMINING PROTEIN MREC"/>
    <property type="match status" value="1"/>
</dbReference>
<dbReference type="InterPro" id="IPR007221">
    <property type="entry name" value="MreC"/>
</dbReference>
<dbReference type="PIRSF" id="PIRSF038471">
    <property type="entry name" value="MreC"/>
    <property type="match status" value="1"/>
</dbReference>
<dbReference type="AlphaFoldDB" id="A0A395WB77"/>
<dbReference type="GO" id="GO:0008360">
    <property type="term" value="P:regulation of cell shape"/>
    <property type="evidence" value="ECO:0007669"/>
    <property type="project" value="UniProtKB-KW"/>
</dbReference>
<dbReference type="InterPro" id="IPR042175">
    <property type="entry name" value="Cell/Rod_MreC_2"/>
</dbReference>
<dbReference type="GeneID" id="66579317"/>
<comment type="similarity">
    <text evidence="1 5">Belongs to the MreC family.</text>
</comment>
<name>A0A395WB77_9FIRM</name>
<evidence type="ECO:0000256" key="2">
    <source>
        <dbReference type="ARBA" id="ARBA00013855"/>
    </source>
</evidence>
<protein>
    <recommendedName>
        <fullName evidence="2 5">Cell shape-determining protein MreC</fullName>
    </recommendedName>
    <alternativeName>
        <fullName evidence="4 5">Cell shape protein MreC</fullName>
    </alternativeName>
</protein>
<evidence type="ECO:0000313" key="10">
    <source>
        <dbReference type="Proteomes" id="UP000265489"/>
    </source>
</evidence>
<evidence type="ECO:0000256" key="5">
    <source>
        <dbReference type="PIRNR" id="PIRNR038471"/>
    </source>
</evidence>
<proteinExistence type="inferred from homology"/>
<evidence type="ECO:0000313" key="11">
    <source>
        <dbReference type="Proteomes" id="UP000285274"/>
    </source>
</evidence>
<dbReference type="InterPro" id="IPR055342">
    <property type="entry name" value="MreC_beta-barrel_core"/>
</dbReference>
<dbReference type="EMBL" id="QSGD01000005">
    <property type="protein sequence ID" value="RHB08810.1"/>
    <property type="molecule type" value="Genomic_DNA"/>
</dbReference>
<organism evidence="8 10">
    <name type="scientific">Holdemanella biformis</name>
    <dbReference type="NCBI Taxonomy" id="1735"/>
    <lineage>
        <taxon>Bacteria</taxon>
        <taxon>Bacillati</taxon>
        <taxon>Bacillota</taxon>
        <taxon>Erysipelotrichia</taxon>
        <taxon>Erysipelotrichales</taxon>
        <taxon>Erysipelotrichaceae</taxon>
        <taxon>Holdemanella</taxon>
    </lineage>
</organism>
<dbReference type="EMBL" id="QRVM01000018">
    <property type="protein sequence ID" value="RGS46881.1"/>
    <property type="molecule type" value="Genomic_DNA"/>
</dbReference>
<evidence type="ECO:0000256" key="1">
    <source>
        <dbReference type="ARBA" id="ARBA00009369"/>
    </source>
</evidence>
<evidence type="ECO:0000313" key="12">
    <source>
        <dbReference type="Proteomes" id="UP000285288"/>
    </source>
</evidence>
<gene>
    <name evidence="8" type="primary">mreC</name>
    <name evidence="9" type="ORF">DW907_02680</name>
    <name evidence="8" type="ORF">DWW32_06280</name>
    <name evidence="7" type="ORF">DWX92_05310</name>
</gene>
<evidence type="ECO:0000256" key="3">
    <source>
        <dbReference type="ARBA" id="ARBA00022960"/>
    </source>
</evidence>
<keyword evidence="3 5" id="KW-0133">Cell shape</keyword>
<comment type="function">
    <text evidence="5">Involved in formation and maintenance of cell shape.</text>
</comment>
<comment type="caution">
    <text evidence="8">The sequence shown here is derived from an EMBL/GenBank/DDBJ whole genome shotgun (WGS) entry which is preliminary data.</text>
</comment>
<dbReference type="Proteomes" id="UP000265489">
    <property type="component" value="Unassembled WGS sequence"/>
</dbReference>
<reference evidence="10 11" key="1">
    <citation type="submission" date="2018-08" db="EMBL/GenBank/DDBJ databases">
        <title>A genome reference for cultivated species of the human gut microbiota.</title>
        <authorList>
            <person name="Zou Y."/>
            <person name="Xue W."/>
            <person name="Luo G."/>
        </authorList>
    </citation>
    <scope>NUCLEOTIDE SEQUENCE [LARGE SCALE GENOMIC DNA]</scope>
    <source>
        <strain evidence="8 10">AF15-20</strain>
        <strain evidence="7 11">AF22-10AC</strain>
        <strain evidence="9 12">AM42-13AC</strain>
    </source>
</reference>
<dbReference type="Pfam" id="PF04085">
    <property type="entry name" value="MreC"/>
    <property type="match status" value="1"/>
</dbReference>
<dbReference type="InterPro" id="IPR042177">
    <property type="entry name" value="Cell/Rod_1"/>
</dbReference>
<dbReference type="Gene3D" id="2.40.10.340">
    <property type="entry name" value="Rod shape-determining protein MreC, domain 1"/>
    <property type="match status" value="1"/>
</dbReference>
<evidence type="ECO:0000313" key="7">
    <source>
        <dbReference type="EMBL" id="RGS46881.1"/>
    </source>
</evidence>
<dbReference type="EMBL" id="QRYQ01000009">
    <property type="protein sequence ID" value="RGU91821.1"/>
    <property type="molecule type" value="Genomic_DNA"/>
</dbReference>
<dbReference type="PANTHER" id="PTHR34138">
    <property type="entry name" value="CELL SHAPE-DETERMINING PROTEIN MREC"/>
    <property type="match status" value="1"/>
</dbReference>
<evidence type="ECO:0000256" key="4">
    <source>
        <dbReference type="ARBA" id="ARBA00032089"/>
    </source>
</evidence>
<sequence length="278" mass="30598">MRKFTRIQKRLLTIIVVLCILACAMFGLRQNSITNIGYSAWTYLKYGLIQYPLSSIGNAVNDFSNLWHAYDDNEYLTKQLAQQKNYQTAYEDERNKNKQLEALLEMKGGLGDAKTISVSVLERSGDSWLQTVTISAGKKQGVEKNMLVATSDGAIGLVDSVQTVTSTVQLLTSQHLNNDIAIKMSLEDGTSVEGVLQSYDTEKKAYRVSLFDNDAIVTKGQKVATSGKGGNYPSGILIGEVKDVSLNDDSIISTVYVSPVSNMKSFDYCLVIGKEESK</sequence>
<dbReference type="Proteomes" id="UP000285274">
    <property type="component" value="Unassembled WGS sequence"/>
</dbReference>
<dbReference type="Gene3D" id="2.40.10.350">
    <property type="entry name" value="Rod shape-determining protein MreC, domain 2"/>
    <property type="match status" value="1"/>
</dbReference>
<feature type="domain" description="Rod shape-determining protein MreC beta-barrel core" evidence="6">
    <location>
        <begin position="120"/>
        <end position="272"/>
    </location>
</feature>
<dbReference type="RefSeq" id="WP_003864804.1">
    <property type="nucleotide sequence ID" value="NZ_CABLCL010000057.1"/>
</dbReference>
<dbReference type="Proteomes" id="UP000285288">
    <property type="component" value="Unassembled WGS sequence"/>
</dbReference>
<dbReference type="NCBIfam" id="TIGR00219">
    <property type="entry name" value="mreC"/>
    <property type="match status" value="1"/>
</dbReference>
<dbReference type="GO" id="GO:0005886">
    <property type="term" value="C:plasma membrane"/>
    <property type="evidence" value="ECO:0007669"/>
    <property type="project" value="TreeGrafter"/>
</dbReference>